<sequence>MTTSSAMTTAGTETCSDDIFEHGMDSKHRKEGSTTTDSDKTVITLMNQKQSPLLRLPGEIRNQIYSYRAGITWLSVTAREYRTKALLLHPTQIFGALALRFWIEIVFEEHGVFVARRASDGTFSTVKRQVADDYGDLDPPSPSPHAFRRGG</sequence>
<organism evidence="2 3">
    <name type="scientific">Lentithecium fluviatile CBS 122367</name>
    <dbReference type="NCBI Taxonomy" id="1168545"/>
    <lineage>
        <taxon>Eukaryota</taxon>
        <taxon>Fungi</taxon>
        <taxon>Dikarya</taxon>
        <taxon>Ascomycota</taxon>
        <taxon>Pezizomycotina</taxon>
        <taxon>Dothideomycetes</taxon>
        <taxon>Pleosporomycetidae</taxon>
        <taxon>Pleosporales</taxon>
        <taxon>Massarineae</taxon>
        <taxon>Lentitheciaceae</taxon>
        <taxon>Lentithecium</taxon>
    </lineage>
</organism>
<accession>A0A6G1IWT5</accession>
<evidence type="ECO:0000256" key="1">
    <source>
        <dbReference type="SAM" id="MobiDB-lite"/>
    </source>
</evidence>
<dbReference type="Proteomes" id="UP000799291">
    <property type="component" value="Unassembled WGS sequence"/>
</dbReference>
<dbReference type="EMBL" id="MU005586">
    <property type="protein sequence ID" value="KAF2682575.1"/>
    <property type="molecule type" value="Genomic_DNA"/>
</dbReference>
<protein>
    <submittedName>
        <fullName evidence="2">Uncharacterized protein</fullName>
    </submittedName>
</protein>
<evidence type="ECO:0000313" key="3">
    <source>
        <dbReference type="Proteomes" id="UP000799291"/>
    </source>
</evidence>
<name>A0A6G1IWT5_9PLEO</name>
<feature type="compositionally biased region" description="Basic and acidic residues" evidence="1">
    <location>
        <begin position="19"/>
        <end position="38"/>
    </location>
</feature>
<keyword evidence="3" id="KW-1185">Reference proteome</keyword>
<dbReference type="OrthoDB" id="5413827at2759"/>
<feature type="region of interest" description="Disordered" evidence="1">
    <location>
        <begin position="16"/>
        <end position="38"/>
    </location>
</feature>
<dbReference type="AlphaFoldDB" id="A0A6G1IWT5"/>
<reference evidence="2" key="1">
    <citation type="journal article" date="2020" name="Stud. Mycol.">
        <title>101 Dothideomycetes genomes: a test case for predicting lifestyles and emergence of pathogens.</title>
        <authorList>
            <person name="Haridas S."/>
            <person name="Albert R."/>
            <person name="Binder M."/>
            <person name="Bloem J."/>
            <person name="Labutti K."/>
            <person name="Salamov A."/>
            <person name="Andreopoulos B."/>
            <person name="Baker S."/>
            <person name="Barry K."/>
            <person name="Bills G."/>
            <person name="Bluhm B."/>
            <person name="Cannon C."/>
            <person name="Castanera R."/>
            <person name="Culley D."/>
            <person name="Daum C."/>
            <person name="Ezra D."/>
            <person name="Gonzalez J."/>
            <person name="Henrissat B."/>
            <person name="Kuo A."/>
            <person name="Liang C."/>
            <person name="Lipzen A."/>
            <person name="Lutzoni F."/>
            <person name="Magnuson J."/>
            <person name="Mondo S."/>
            <person name="Nolan M."/>
            <person name="Ohm R."/>
            <person name="Pangilinan J."/>
            <person name="Park H.-J."/>
            <person name="Ramirez L."/>
            <person name="Alfaro M."/>
            <person name="Sun H."/>
            <person name="Tritt A."/>
            <person name="Yoshinaga Y."/>
            <person name="Zwiers L.-H."/>
            <person name="Turgeon B."/>
            <person name="Goodwin S."/>
            <person name="Spatafora J."/>
            <person name="Crous P."/>
            <person name="Grigoriev I."/>
        </authorList>
    </citation>
    <scope>NUCLEOTIDE SEQUENCE</scope>
    <source>
        <strain evidence="2">CBS 122367</strain>
    </source>
</reference>
<proteinExistence type="predicted"/>
<evidence type="ECO:0000313" key="2">
    <source>
        <dbReference type="EMBL" id="KAF2682575.1"/>
    </source>
</evidence>
<gene>
    <name evidence="2" type="ORF">K458DRAFT_390502</name>
</gene>